<name>A0A1B5L5J3_USTVR</name>
<accession>A0A1B5L5J3</accession>
<dbReference type="AlphaFoldDB" id="A0A1B5L5J3"/>
<feature type="region of interest" description="Disordered" evidence="1">
    <location>
        <begin position="1"/>
        <end position="47"/>
    </location>
</feature>
<protein>
    <submittedName>
        <fullName evidence="2">Uncharacterized protein</fullName>
    </submittedName>
</protein>
<dbReference type="EMBL" id="BBTG02000013">
    <property type="protein sequence ID" value="GAO18833.1"/>
    <property type="molecule type" value="Genomic_DNA"/>
</dbReference>
<reference evidence="3" key="1">
    <citation type="journal article" date="2016" name="Genome Announc.">
        <title>Genome sequence of Ustilaginoidea virens IPU010, a rice pathogenic fungus causing false smut.</title>
        <authorList>
            <person name="Kumagai T."/>
            <person name="Ishii T."/>
            <person name="Terai G."/>
            <person name="Umemura M."/>
            <person name="Machida M."/>
            <person name="Asai K."/>
        </authorList>
    </citation>
    <scope>NUCLEOTIDE SEQUENCE [LARGE SCALE GENOMIC DNA]</scope>
    <source>
        <strain evidence="3">IPU010</strain>
    </source>
</reference>
<dbReference type="Proteomes" id="UP000054053">
    <property type="component" value="Unassembled WGS sequence"/>
</dbReference>
<feature type="compositionally biased region" description="Basic and acidic residues" evidence="1">
    <location>
        <begin position="1"/>
        <end position="14"/>
    </location>
</feature>
<evidence type="ECO:0000256" key="1">
    <source>
        <dbReference type="SAM" id="MobiDB-lite"/>
    </source>
</evidence>
<organism evidence="2 3">
    <name type="scientific">Ustilaginoidea virens</name>
    <name type="common">Rice false smut fungus</name>
    <name type="synonym">Villosiclava virens</name>
    <dbReference type="NCBI Taxonomy" id="1159556"/>
    <lineage>
        <taxon>Eukaryota</taxon>
        <taxon>Fungi</taxon>
        <taxon>Dikarya</taxon>
        <taxon>Ascomycota</taxon>
        <taxon>Pezizomycotina</taxon>
        <taxon>Sordariomycetes</taxon>
        <taxon>Hypocreomycetidae</taxon>
        <taxon>Hypocreales</taxon>
        <taxon>Clavicipitaceae</taxon>
        <taxon>Ustilaginoidea</taxon>
    </lineage>
</organism>
<gene>
    <name evidence="2" type="ORF">UVI_02029860</name>
</gene>
<comment type="caution">
    <text evidence="2">The sequence shown here is derived from an EMBL/GenBank/DDBJ whole genome shotgun (WGS) entry which is preliminary data.</text>
</comment>
<proteinExistence type="predicted"/>
<sequence length="47" mass="4901">MVPFARDAEVHRQGGDAISGQGRGTNPEPKGHGLGLGLDKPENLLAH</sequence>
<evidence type="ECO:0000313" key="3">
    <source>
        <dbReference type="Proteomes" id="UP000054053"/>
    </source>
</evidence>
<evidence type="ECO:0000313" key="2">
    <source>
        <dbReference type="EMBL" id="GAO18833.1"/>
    </source>
</evidence>